<dbReference type="KEGG" id="shj:SHELI_v1c03280"/>
<dbReference type="EMBL" id="CP017015">
    <property type="protein sequence ID" value="AOG60283.1"/>
    <property type="molecule type" value="Genomic_DNA"/>
</dbReference>
<dbReference type="RefSeq" id="WP_069116090.1">
    <property type="nucleotide sequence ID" value="NZ_CP017015.1"/>
</dbReference>
<protein>
    <submittedName>
        <fullName evidence="1">Uncharacterized protein</fullName>
    </submittedName>
</protein>
<keyword evidence="2" id="KW-1185">Reference proteome</keyword>
<organism evidence="1 2">
    <name type="scientific">Spiroplasma helicoides</name>
    <dbReference type="NCBI Taxonomy" id="216938"/>
    <lineage>
        <taxon>Bacteria</taxon>
        <taxon>Bacillati</taxon>
        <taxon>Mycoplasmatota</taxon>
        <taxon>Mollicutes</taxon>
        <taxon>Entomoplasmatales</taxon>
        <taxon>Spiroplasmataceae</taxon>
        <taxon>Spiroplasma</taxon>
    </lineage>
</organism>
<accession>A0A1B3SK22</accession>
<reference evidence="1 2" key="1">
    <citation type="submission" date="2016-08" db="EMBL/GenBank/DDBJ databases">
        <title>Complete genome sequence of Spiroplasma helicoides TABS-2 (DSM 22551).</title>
        <authorList>
            <person name="Shen W.-Y."/>
            <person name="Lo W.-S."/>
            <person name="Lai Y.-C."/>
            <person name="Kuo C.-H."/>
        </authorList>
    </citation>
    <scope>NUCLEOTIDE SEQUENCE [LARGE SCALE GENOMIC DNA]</scope>
    <source>
        <strain evidence="1 2">TABS-2</strain>
    </source>
</reference>
<name>A0A1B3SK22_9MOLU</name>
<gene>
    <name evidence="1" type="ORF">SHELI_v1c03280</name>
</gene>
<evidence type="ECO:0000313" key="2">
    <source>
        <dbReference type="Proteomes" id="UP000094378"/>
    </source>
</evidence>
<proteinExistence type="predicted"/>
<dbReference type="Proteomes" id="UP000094378">
    <property type="component" value="Chromosome"/>
</dbReference>
<dbReference type="AlphaFoldDB" id="A0A1B3SK22"/>
<evidence type="ECO:0000313" key="1">
    <source>
        <dbReference type="EMBL" id="AOG60283.1"/>
    </source>
</evidence>
<dbReference type="OrthoDB" id="389290at2"/>
<sequence>MGLFKTLKNTIGFLSSSKANKNLRNDKDRVYQLVLNNQILDINIRNVKTFAQKLNSIIFKEKINHDTGFRFINAKAFNSFGLRENVDLIFCNRRHEVIETYSNFPPNKATEHHENGSVLFLLAKNTNKYLKIKLKDIMKITK</sequence>